<proteinExistence type="predicted"/>
<protein>
    <submittedName>
        <fullName evidence="1">Uncharacterized protein</fullName>
    </submittedName>
</protein>
<gene>
    <name evidence="1" type="ORF">SAMN02745704_00229</name>
</gene>
<dbReference type="OrthoDB" id="9816009at2"/>
<dbReference type="AlphaFoldDB" id="A0A1T4W3V9"/>
<keyword evidence="2" id="KW-1185">Reference proteome</keyword>
<organism evidence="1 2">
    <name type="scientific">Paucidesulfovibrio gracilis DSM 16080</name>
    <dbReference type="NCBI Taxonomy" id="1121449"/>
    <lineage>
        <taxon>Bacteria</taxon>
        <taxon>Pseudomonadati</taxon>
        <taxon>Thermodesulfobacteriota</taxon>
        <taxon>Desulfovibrionia</taxon>
        <taxon>Desulfovibrionales</taxon>
        <taxon>Desulfovibrionaceae</taxon>
        <taxon>Paucidesulfovibrio</taxon>
    </lineage>
</organism>
<name>A0A1T4W3V9_9BACT</name>
<dbReference type="RefSeq" id="WP_078715812.1">
    <property type="nucleotide sequence ID" value="NZ_FUYC01000001.1"/>
</dbReference>
<accession>A0A1T4W3V9</accession>
<evidence type="ECO:0000313" key="1">
    <source>
        <dbReference type="EMBL" id="SKA71877.1"/>
    </source>
</evidence>
<sequence length="88" mass="10134">MDESNPFYSDSRWNNMYAYAQTLQDLVRTGGDPVEECITTLSLVLQQFPEGPPLDEDSHRVQCVRLLVRNVLGALREHTLDQARKEQK</sequence>
<dbReference type="STRING" id="1121449.SAMN02745704_00229"/>
<evidence type="ECO:0000313" key="2">
    <source>
        <dbReference type="Proteomes" id="UP000190027"/>
    </source>
</evidence>
<dbReference type="EMBL" id="FUYC01000001">
    <property type="protein sequence ID" value="SKA71877.1"/>
    <property type="molecule type" value="Genomic_DNA"/>
</dbReference>
<dbReference type="Proteomes" id="UP000190027">
    <property type="component" value="Unassembled WGS sequence"/>
</dbReference>
<reference evidence="1 2" key="1">
    <citation type="submission" date="2017-02" db="EMBL/GenBank/DDBJ databases">
        <authorList>
            <person name="Peterson S.W."/>
        </authorList>
    </citation>
    <scope>NUCLEOTIDE SEQUENCE [LARGE SCALE GENOMIC DNA]</scope>
    <source>
        <strain evidence="1 2">DSM 16080</strain>
    </source>
</reference>